<evidence type="ECO:0000256" key="2">
    <source>
        <dbReference type="ARBA" id="ARBA00022803"/>
    </source>
</evidence>
<dbReference type="Pfam" id="PF13424">
    <property type="entry name" value="TPR_12"/>
    <property type="match status" value="2"/>
</dbReference>
<keyword evidence="4" id="KW-1185">Reference proteome</keyword>
<proteinExistence type="predicted"/>
<dbReference type="InterPro" id="IPR011990">
    <property type="entry name" value="TPR-like_helical_dom_sf"/>
</dbReference>
<dbReference type="InterPro" id="IPR019734">
    <property type="entry name" value="TPR_rpt"/>
</dbReference>
<sequence>MTQALEAILDLVDDLRERGHYTEAEAILRPLVARVDAEHGARSPAAAHVRNAYGLLLKATGRYAEARTRYREALDILESSAAPVDDLAALHHNLAGIEFALDDLRQAIRWGRSGLDLRRTVAGPDDLPVLFDEGNLAPILIAAGEFDEAGRLLAHVHAQFVAQLGADDYEVAVALTNLGALAARRDDLPVALDHLTEAVRIKSARLGPEHPDLIRTLINIAVVAENLGDPDTSGRAHTRALAIAEATLPPDHDLLCTLRDWD</sequence>
<evidence type="ECO:0000256" key="1">
    <source>
        <dbReference type="ARBA" id="ARBA00022737"/>
    </source>
</evidence>
<dbReference type="Proteomes" id="UP000199645">
    <property type="component" value="Unassembled WGS sequence"/>
</dbReference>
<name>A0A1I2EH04_9ACTN</name>
<organism evidence="3 4">
    <name type="scientific">Actinoplanes philippinensis</name>
    <dbReference type="NCBI Taxonomy" id="35752"/>
    <lineage>
        <taxon>Bacteria</taxon>
        <taxon>Bacillati</taxon>
        <taxon>Actinomycetota</taxon>
        <taxon>Actinomycetes</taxon>
        <taxon>Micromonosporales</taxon>
        <taxon>Micromonosporaceae</taxon>
        <taxon>Actinoplanes</taxon>
    </lineage>
</organism>
<evidence type="ECO:0000313" key="4">
    <source>
        <dbReference type="Proteomes" id="UP000199645"/>
    </source>
</evidence>
<protein>
    <submittedName>
        <fullName evidence="3">Tetratricopeptide repeat-containing protein</fullName>
    </submittedName>
</protein>
<dbReference type="STRING" id="35752.SAMN05421541_104469"/>
<gene>
    <name evidence="3" type="ORF">SAMN05421541_104469</name>
</gene>
<keyword evidence="1" id="KW-0677">Repeat</keyword>
<dbReference type="PANTHER" id="PTHR45641:SF19">
    <property type="entry name" value="NEPHROCYSTIN-3"/>
    <property type="match status" value="1"/>
</dbReference>
<reference evidence="3 4" key="1">
    <citation type="submission" date="2016-10" db="EMBL/GenBank/DDBJ databases">
        <authorList>
            <person name="de Groot N.N."/>
        </authorList>
    </citation>
    <scope>NUCLEOTIDE SEQUENCE [LARGE SCALE GENOMIC DNA]</scope>
    <source>
        <strain evidence="3 4">DSM 43019</strain>
    </source>
</reference>
<keyword evidence="2" id="KW-0802">TPR repeat</keyword>
<dbReference type="PANTHER" id="PTHR45641">
    <property type="entry name" value="TETRATRICOPEPTIDE REPEAT PROTEIN (AFU_ORTHOLOGUE AFUA_6G03870)"/>
    <property type="match status" value="1"/>
</dbReference>
<dbReference type="AlphaFoldDB" id="A0A1I2EH04"/>
<dbReference type="EMBL" id="FONV01000004">
    <property type="protein sequence ID" value="SFE92242.1"/>
    <property type="molecule type" value="Genomic_DNA"/>
</dbReference>
<dbReference type="SUPFAM" id="SSF48452">
    <property type="entry name" value="TPR-like"/>
    <property type="match status" value="2"/>
</dbReference>
<dbReference type="RefSeq" id="WP_177319680.1">
    <property type="nucleotide sequence ID" value="NZ_BOMT01000028.1"/>
</dbReference>
<dbReference type="SMART" id="SM00028">
    <property type="entry name" value="TPR"/>
    <property type="match status" value="4"/>
</dbReference>
<evidence type="ECO:0000313" key="3">
    <source>
        <dbReference type="EMBL" id="SFE92242.1"/>
    </source>
</evidence>
<accession>A0A1I2EH04</accession>
<dbReference type="Gene3D" id="1.25.40.10">
    <property type="entry name" value="Tetratricopeptide repeat domain"/>
    <property type="match status" value="2"/>
</dbReference>